<dbReference type="AlphaFoldDB" id="A0AAV2K0Z7"/>
<protein>
    <recommendedName>
        <fullName evidence="3">DUF4236 domain-containing protein</fullName>
    </recommendedName>
</protein>
<dbReference type="Proteomes" id="UP001497482">
    <property type="component" value="Chromosome 15"/>
</dbReference>
<evidence type="ECO:0008006" key="3">
    <source>
        <dbReference type="Google" id="ProtNLM"/>
    </source>
</evidence>
<keyword evidence="2" id="KW-1185">Reference proteome</keyword>
<sequence>MSALSQSVRFAGSKYAIRYQGDLSSSVSLKLNWDSKHIPSSVMNNSVRLLGMRAAVGVRQGGYGLTLRRRLPAGLAVRNIV</sequence>
<dbReference type="EMBL" id="OZ035837">
    <property type="protein sequence ID" value="CAL1581857.1"/>
    <property type="molecule type" value="Genomic_DNA"/>
</dbReference>
<reference evidence="1 2" key="1">
    <citation type="submission" date="2024-04" db="EMBL/GenBank/DDBJ databases">
        <authorList>
            <person name="Waldvogel A.-M."/>
            <person name="Schoenle A."/>
        </authorList>
    </citation>
    <scope>NUCLEOTIDE SEQUENCE [LARGE SCALE GENOMIC DNA]</scope>
</reference>
<gene>
    <name evidence="1" type="ORF">KC01_LOCUS12572</name>
</gene>
<organism evidence="1 2">
    <name type="scientific">Knipowitschia caucasica</name>
    <name type="common">Caucasian dwarf goby</name>
    <name type="synonym">Pomatoschistus caucasicus</name>
    <dbReference type="NCBI Taxonomy" id="637954"/>
    <lineage>
        <taxon>Eukaryota</taxon>
        <taxon>Metazoa</taxon>
        <taxon>Chordata</taxon>
        <taxon>Craniata</taxon>
        <taxon>Vertebrata</taxon>
        <taxon>Euteleostomi</taxon>
        <taxon>Actinopterygii</taxon>
        <taxon>Neopterygii</taxon>
        <taxon>Teleostei</taxon>
        <taxon>Neoteleostei</taxon>
        <taxon>Acanthomorphata</taxon>
        <taxon>Gobiaria</taxon>
        <taxon>Gobiiformes</taxon>
        <taxon>Gobioidei</taxon>
        <taxon>Gobiidae</taxon>
        <taxon>Gobiinae</taxon>
        <taxon>Knipowitschia</taxon>
    </lineage>
</organism>
<evidence type="ECO:0000313" key="2">
    <source>
        <dbReference type="Proteomes" id="UP001497482"/>
    </source>
</evidence>
<accession>A0AAV2K0Z7</accession>
<proteinExistence type="predicted"/>
<evidence type="ECO:0000313" key="1">
    <source>
        <dbReference type="EMBL" id="CAL1581857.1"/>
    </source>
</evidence>
<name>A0AAV2K0Z7_KNICA</name>